<evidence type="ECO:0000313" key="1">
    <source>
        <dbReference type="Ensembl" id="ENSPMGP00000007512.1"/>
    </source>
</evidence>
<accession>A0A3B3ZS54</accession>
<dbReference type="Ensembl" id="ENSPMGT00000007993.1">
    <property type="protein sequence ID" value="ENSPMGP00000007512.1"/>
    <property type="gene ID" value="ENSPMGG00000006235.1"/>
</dbReference>
<organism evidence="1 2">
    <name type="scientific">Periophthalmus magnuspinnatus</name>
    <dbReference type="NCBI Taxonomy" id="409849"/>
    <lineage>
        <taxon>Eukaryota</taxon>
        <taxon>Metazoa</taxon>
        <taxon>Chordata</taxon>
        <taxon>Craniata</taxon>
        <taxon>Vertebrata</taxon>
        <taxon>Euteleostomi</taxon>
        <taxon>Actinopterygii</taxon>
        <taxon>Neopterygii</taxon>
        <taxon>Teleostei</taxon>
        <taxon>Neoteleostei</taxon>
        <taxon>Acanthomorphata</taxon>
        <taxon>Gobiaria</taxon>
        <taxon>Gobiiformes</taxon>
        <taxon>Gobioidei</taxon>
        <taxon>Gobiidae</taxon>
        <taxon>Oxudercinae</taxon>
        <taxon>Periophthalmus</taxon>
    </lineage>
</organism>
<name>A0A3B3ZS54_9GOBI</name>
<reference evidence="1" key="2">
    <citation type="submission" date="2025-09" db="UniProtKB">
        <authorList>
            <consortium name="Ensembl"/>
        </authorList>
    </citation>
    <scope>IDENTIFICATION</scope>
</reference>
<sequence length="76" mass="8656">MGPNLQLLKMNYHFHSIQSNGNTLESNSCSVKGGKTKPKNCWRWGEFSTVQCNITLLAETFFCIFNRVMVCMHGIL</sequence>
<protein>
    <submittedName>
        <fullName evidence="1">Uncharacterized protein</fullName>
    </submittedName>
</protein>
<dbReference type="Proteomes" id="UP000261520">
    <property type="component" value="Unplaced"/>
</dbReference>
<keyword evidence="2" id="KW-1185">Reference proteome</keyword>
<reference evidence="1" key="1">
    <citation type="submission" date="2025-08" db="UniProtKB">
        <authorList>
            <consortium name="Ensembl"/>
        </authorList>
    </citation>
    <scope>IDENTIFICATION</scope>
</reference>
<dbReference type="AlphaFoldDB" id="A0A3B3ZS54"/>
<evidence type="ECO:0000313" key="2">
    <source>
        <dbReference type="Proteomes" id="UP000261520"/>
    </source>
</evidence>
<proteinExistence type="predicted"/>